<dbReference type="AlphaFoldDB" id="A0A9N9TNH0"/>
<protein>
    <submittedName>
        <fullName evidence="2">Uncharacterized protein</fullName>
    </submittedName>
</protein>
<organism evidence="2 3">
    <name type="scientific">Phyllotreta striolata</name>
    <name type="common">Striped flea beetle</name>
    <name type="synonym">Crioceris striolata</name>
    <dbReference type="NCBI Taxonomy" id="444603"/>
    <lineage>
        <taxon>Eukaryota</taxon>
        <taxon>Metazoa</taxon>
        <taxon>Ecdysozoa</taxon>
        <taxon>Arthropoda</taxon>
        <taxon>Hexapoda</taxon>
        <taxon>Insecta</taxon>
        <taxon>Pterygota</taxon>
        <taxon>Neoptera</taxon>
        <taxon>Endopterygota</taxon>
        <taxon>Coleoptera</taxon>
        <taxon>Polyphaga</taxon>
        <taxon>Cucujiformia</taxon>
        <taxon>Chrysomeloidea</taxon>
        <taxon>Chrysomelidae</taxon>
        <taxon>Galerucinae</taxon>
        <taxon>Alticini</taxon>
        <taxon>Phyllotreta</taxon>
    </lineage>
</organism>
<sequence length="134" mass="15078">MRGENLEPGQRAFGSQEVTSQQQVDNDVGDLTSSRTMWAVWALWAGLWAAAAATPQPLHLERDSMRRQVPLPVTVWQKRHQAAAVQAAAVAPDELRDFQHHLDAVNSQMMLRSPRGERQYDVPQIVEISMNIHS</sequence>
<keyword evidence="3" id="KW-1185">Reference proteome</keyword>
<name>A0A9N9TNH0_PHYSR</name>
<evidence type="ECO:0000256" key="1">
    <source>
        <dbReference type="SAM" id="MobiDB-lite"/>
    </source>
</evidence>
<gene>
    <name evidence="2" type="ORF">PHYEVI_LOCUS5581</name>
</gene>
<evidence type="ECO:0000313" key="2">
    <source>
        <dbReference type="EMBL" id="CAG9859207.1"/>
    </source>
</evidence>
<reference evidence="2" key="1">
    <citation type="submission" date="2022-01" db="EMBL/GenBank/DDBJ databases">
        <authorList>
            <person name="King R."/>
        </authorList>
    </citation>
    <scope>NUCLEOTIDE SEQUENCE</scope>
</reference>
<proteinExistence type="predicted"/>
<dbReference type="EMBL" id="OU900095">
    <property type="protein sequence ID" value="CAG9859207.1"/>
    <property type="molecule type" value="Genomic_DNA"/>
</dbReference>
<feature type="compositionally biased region" description="Polar residues" evidence="1">
    <location>
        <begin position="16"/>
        <end position="26"/>
    </location>
</feature>
<evidence type="ECO:0000313" key="3">
    <source>
        <dbReference type="Proteomes" id="UP001153712"/>
    </source>
</evidence>
<accession>A0A9N9TNH0</accession>
<feature type="region of interest" description="Disordered" evidence="1">
    <location>
        <begin position="1"/>
        <end position="26"/>
    </location>
</feature>
<dbReference type="Proteomes" id="UP001153712">
    <property type="component" value="Chromosome 2"/>
</dbReference>
<dbReference type="OrthoDB" id="6417936at2759"/>